<dbReference type="SUPFAM" id="SSF48239">
    <property type="entry name" value="Terpenoid cyclases/Protein prenyltransferases"/>
    <property type="match status" value="1"/>
</dbReference>
<name>X1B501_9ZZZZ</name>
<feature type="non-terminal residue" evidence="1">
    <location>
        <position position="51"/>
    </location>
</feature>
<evidence type="ECO:0000313" key="1">
    <source>
        <dbReference type="EMBL" id="GAG90140.1"/>
    </source>
</evidence>
<proteinExistence type="predicted"/>
<dbReference type="EMBL" id="BART01028323">
    <property type="protein sequence ID" value="GAG90140.1"/>
    <property type="molecule type" value="Genomic_DNA"/>
</dbReference>
<organism evidence="1">
    <name type="scientific">marine sediment metagenome</name>
    <dbReference type="NCBI Taxonomy" id="412755"/>
    <lineage>
        <taxon>unclassified sequences</taxon>
        <taxon>metagenomes</taxon>
        <taxon>ecological metagenomes</taxon>
    </lineage>
</organism>
<accession>X1B501</accession>
<evidence type="ECO:0008006" key="2">
    <source>
        <dbReference type="Google" id="ProtNLM"/>
    </source>
</evidence>
<protein>
    <recommendedName>
        <fullName evidence="2">Squalene cyclase N-terminal domain-containing protein</fullName>
    </recommendedName>
</protein>
<reference evidence="1" key="1">
    <citation type="journal article" date="2014" name="Front. Microbiol.">
        <title>High frequency of phylogenetically diverse reductive dehalogenase-homologous genes in deep subseafloor sedimentary metagenomes.</title>
        <authorList>
            <person name="Kawai M."/>
            <person name="Futagami T."/>
            <person name="Toyoda A."/>
            <person name="Takaki Y."/>
            <person name="Nishi S."/>
            <person name="Hori S."/>
            <person name="Arai W."/>
            <person name="Tsubouchi T."/>
            <person name="Morono Y."/>
            <person name="Uchiyama I."/>
            <person name="Ito T."/>
            <person name="Fujiyama A."/>
            <person name="Inagaki F."/>
            <person name="Takami H."/>
        </authorList>
    </citation>
    <scope>NUCLEOTIDE SEQUENCE</scope>
    <source>
        <strain evidence="1">Expedition CK06-06</strain>
    </source>
</reference>
<gene>
    <name evidence="1" type="ORF">S01H4_49977</name>
</gene>
<comment type="caution">
    <text evidence="1">The sequence shown here is derived from an EMBL/GenBank/DDBJ whole genome shotgun (WGS) entry which is preliminary data.</text>
</comment>
<sequence>MSKNLFFEPVRIAKAIRWLLLEQNLDGSWGKNIIDKVRWTANAVYSFHLLG</sequence>
<dbReference type="InterPro" id="IPR008930">
    <property type="entry name" value="Terpenoid_cyclase/PrenylTrfase"/>
</dbReference>
<dbReference type="AlphaFoldDB" id="X1B501"/>